<evidence type="ECO:0000313" key="2">
    <source>
        <dbReference type="EMBL" id="KZE79701.1"/>
    </source>
</evidence>
<gene>
    <name evidence="2" type="ORF">AV926_11000</name>
</gene>
<protein>
    <submittedName>
        <fullName evidence="2">Glyoxalase</fullName>
    </submittedName>
</protein>
<evidence type="ECO:0000259" key="1">
    <source>
        <dbReference type="PROSITE" id="PS51819"/>
    </source>
</evidence>
<name>A0A161UQ25_9FLAO</name>
<dbReference type="Gene3D" id="3.10.180.10">
    <property type="entry name" value="2,3-Dihydroxybiphenyl 1,2-Dioxygenase, domain 1"/>
    <property type="match status" value="1"/>
</dbReference>
<accession>A0A161UQ25</accession>
<dbReference type="InterPro" id="IPR029068">
    <property type="entry name" value="Glyas_Bleomycin-R_OHBP_Dase"/>
</dbReference>
<dbReference type="Proteomes" id="UP000076630">
    <property type="component" value="Unassembled WGS sequence"/>
</dbReference>
<dbReference type="InterPro" id="IPR037523">
    <property type="entry name" value="VOC_core"/>
</dbReference>
<sequence length="220" mass="24967">MNILSLNIQTNNLEVSKQFYTEVLQLPIIESLEESFTLQVGQSILTFEQTDANVEIYHYAFNIPSNQIENALVWAKAHLNLIENVEGNLVTNFETWKAKSIYFTDNNGNILEFIAREDIQVNVQGDFSPSQIINISEMGIVTEQPMVQAEKLIADYGLSYFEKNEPTEQFLALGDDHGLLIMVTPNRNWYPTSIAAQFTPAEIMIESNELVVSLLSEELK</sequence>
<keyword evidence="3" id="KW-1185">Reference proteome</keyword>
<dbReference type="SUPFAM" id="SSF54593">
    <property type="entry name" value="Glyoxalase/Bleomycin resistance protein/Dihydroxybiphenyl dioxygenase"/>
    <property type="match status" value="1"/>
</dbReference>
<dbReference type="AlphaFoldDB" id="A0A161UQ25"/>
<dbReference type="OrthoDB" id="2703022at2"/>
<reference evidence="2 3" key="1">
    <citation type="submission" date="2016-01" db="EMBL/GenBank/DDBJ databases">
        <title>Whole genome sequencing of Myroides marinus L41.</title>
        <authorList>
            <person name="Hong K.W."/>
        </authorList>
    </citation>
    <scope>NUCLEOTIDE SEQUENCE [LARGE SCALE GENOMIC DNA]</scope>
    <source>
        <strain evidence="2 3">L41</strain>
    </source>
</reference>
<dbReference type="RefSeq" id="WP_038988143.1">
    <property type="nucleotide sequence ID" value="NZ_JWJO01000079.1"/>
</dbReference>
<organism evidence="2 3">
    <name type="scientific">Myroides marinus</name>
    <dbReference type="NCBI Taxonomy" id="703342"/>
    <lineage>
        <taxon>Bacteria</taxon>
        <taxon>Pseudomonadati</taxon>
        <taxon>Bacteroidota</taxon>
        <taxon>Flavobacteriia</taxon>
        <taxon>Flavobacteriales</taxon>
        <taxon>Flavobacteriaceae</taxon>
        <taxon>Myroides</taxon>
    </lineage>
</organism>
<comment type="caution">
    <text evidence="2">The sequence shown here is derived from an EMBL/GenBank/DDBJ whole genome shotgun (WGS) entry which is preliminary data.</text>
</comment>
<dbReference type="EMBL" id="LQNU01000059">
    <property type="protein sequence ID" value="KZE79701.1"/>
    <property type="molecule type" value="Genomic_DNA"/>
</dbReference>
<proteinExistence type="predicted"/>
<feature type="domain" description="VOC" evidence="1">
    <location>
        <begin position="2"/>
        <end position="116"/>
    </location>
</feature>
<dbReference type="PROSITE" id="PS51819">
    <property type="entry name" value="VOC"/>
    <property type="match status" value="1"/>
</dbReference>
<evidence type="ECO:0000313" key="3">
    <source>
        <dbReference type="Proteomes" id="UP000076630"/>
    </source>
</evidence>